<evidence type="ECO:0000256" key="3">
    <source>
        <dbReference type="ARBA" id="ARBA00012438"/>
    </source>
</evidence>
<feature type="domain" description="HAMP" evidence="14">
    <location>
        <begin position="103"/>
        <end position="156"/>
    </location>
</feature>
<dbReference type="OrthoDB" id="9786919at2"/>
<dbReference type="InterPro" id="IPR003661">
    <property type="entry name" value="HisK_dim/P_dom"/>
</dbReference>
<evidence type="ECO:0000313" key="16">
    <source>
        <dbReference type="Proteomes" id="UP000248749"/>
    </source>
</evidence>
<dbReference type="InterPro" id="IPR036097">
    <property type="entry name" value="HisK_dim/P_sf"/>
</dbReference>
<dbReference type="EMBL" id="POUB01000016">
    <property type="protein sequence ID" value="PZG01995.1"/>
    <property type="molecule type" value="Genomic_DNA"/>
</dbReference>
<dbReference type="GO" id="GO:0000155">
    <property type="term" value="F:phosphorelay sensor kinase activity"/>
    <property type="evidence" value="ECO:0007669"/>
    <property type="project" value="InterPro"/>
</dbReference>
<dbReference type="Pfam" id="PF00672">
    <property type="entry name" value="HAMP"/>
    <property type="match status" value="1"/>
</dbReference>
<dbReference type="SUPFAM" id="SSF55874">
    <property type="entry name" value="ATPase domain of HSP90 chaperone/DNA topoisomerase II/histidine kinase"/>
    <property type="match status" value="1"/>
</dbReference>
<dbReference type="Gene3D" id="1.10.287.130">
    <property type="match status" value="1"/>
</dbReference>
<dbReference type="SUPFAM" id="SSF47384">
    <property type="entry name" value="Homodimeric domain of signal transducing histidine kinase"/>
    <property type="match status" value="1"/>
</dbReference>
<dbReference type="InterPro" id="IPR003594">
    <property type="entry name" value="HATPase_dom"/>
</dbReference>
<comment type="catalytic activity">
    <reaction evidence="1">
        <text>ATP + protein L-histidine = ADP + protein N-phospho-L-histidine.</text>
        <dbReference type="EC" id="2.7.13.3"/>
    </reaction>
</comment>
<dbReference type="PRINTS" id="PR00344">
    <property type="entry name" value="BCTRLSENSOR"/>
</dbReference>
<sequence>MKNWTIRIRLTVIYGSLVLLAGTALLAMTYVLVRHSLDGRLDSNSTTIAGVQGPEDATSGPSLTWQSGEQFRDDTLDSLLTQGGIALGAVGVVAVGFGWLVADRVLRPLHRITETARRVADSNLHERIALTGPRDEVKELADTFDSMLERLDRSFDSQRRFVANASHELRTPLAINRTLLEVAMRRPDAPPPVRDLAETLLAVNARHERLIDGLLTLARSEQGITVHNSVDLADIAQHVAEQNRQSGVEILTSLDPAPTWGDPILLERVIQNLVQNGIDYNITDGWLSITTTTRGETVELTVSNNGPVVPPYEIPGLFEPFRRLQDRVAAGRGTGLGLSIVRSVTRAHDGDVTARPHDGGGLTVTVALPLMREQHRPRPAWSTTPPTSDHGAVSASVGASPSDHLG</sequence>
<keyword evidence="8 12" id="KW-1133">Transmembrane helix</keyword>
<keyword evidence="4" id="KW-0597">Phosphoprotein</keyword>
<dbReference type="CDD" id="cd06225">
    <property type="entry name" value="HAMP"/>
    <property type="match status" value="1"/>
</dbReference>
<dbReference type="PANTHER" id="PTHR45436">
    <property type="entry name" value="SENSOR HISTIDINE KINASE YKOH"/>
    <property type="match status" value="1"/>
</dbReference>
<protein>
    <recommendedName>
        <fullName evidence="3">histidine kinase</fullName>
        <ecNumber evidence="3">2.7.13.3</ecNumber>
    </recommendedName>
</protein>
<feature type="region of interest" description="Disordered" evidence="11">
    <location>
        <begin position="375"/>
        <end position="406"/>
    </location>
</feature>
<keyword evidence="10 12" id="KW-0472">Membrane</keyword>
<evidence type="ECO:0000256" key="10">
    <source>
        <dbReference type="ARBA" id="ARBA00023136"/>
    </source>
</evidence>
<dbReference type="CDD" id="cd00082">
    <property type="entry name" value="HisKA"/>
    <property type="match status" value="1"/>
</dbReference>
<evidence type="ECO:0000256" key="2">
    <source>
        <dbReference type="ARBA" id="ARBA00004236"/>
    </source>
</evidence>
<comment type="caution">
    <text evidence="15">The sequence shown here is derived from an EMBL/GenBank/DDBJ whole genome shotgun (WGS) entry which is preliminary data.</text>
</comment>
<gene>
    <name evidence="15" type="ORF">C1I99_04745</name>
</gene>
<proteinExistence type="predicted"/>
<comment type="subcellular location">
    <subcellularLocation>
        <location evidence="2">Cell membrane</location>
    </subcellularLocation>
</comment>
<keyword evidence="7 15" id="KW-0418">Kinase</keyword>
<dbReference type="Pfam" id="PF00512">
    <property type="entry name" value="HisKA"/>
    <property type="match status" value="1"/>
</dbReference>
<reference evidence="15 16" key="1">
    <citation type="submission" date="2018-01" db="EMBL/GenBank/DDBJ databases">
        <title>Draft genome sequence of Salinispora sp. 13K206.</title>
        <authorList>
            <person name="Sahin N."/>
            <person name="Saygin H."/>
            <person name="Ay H."/>
        </authorList>
    </citation>
    <scope>NUCLEOTIDE SEQUENCE [LARGE SCALE GENOMIC DNA]</scope>
    <source>
        <strain evidence="15 16">13K206</strain>
    </source>
</reference>
<accession>A0A2W2D9F2</accession>
<feature type="domain" description="Histidine kinase" evidence="13">
    <location>
        <begin position="164"/>
        <end position="372"/>
    </location>
</feature>
<evidence type="ECO:0000256" key="4">
    <source>
        <dbReference type="ARBA" id="ARBA00022553"/>
    </source>
</evidence>
<dbReference type="PROSITE" id="PS50109">
    <property type="entry name" value="HIS_KIN"/>
    <property type="match status" value="1"/>
</dbReference>
<feature type="transmembrane region" description="Helical" evidence="12">
    <location>
        <begin position="12"/>
        <end position="33"/>
    </location>
</feature>
<dbReference type="SMART" id="SM00387">
    <property type="entry name" value="HATPase_c"/>
    <property type="match status" value="1"/>
</dbReference>
<dbReference type="SUPFAM" id="SSF158472">
    <property type="entry name" value="HAMP domain-like"/>
    <property type="match status" value="1"/>
</dbReference>
<evidence type="ECO:0000256" key="11">
    <source>
        <dbReference type="SAM" id="MobiDB-lite"/>
    </source>
</evidence>
<evidence type="ECO:0000313" key="15">
    <source>
        <dbReference type="EMBL" id="PZG01995.1"/>
    </source>
</evidence>
<dbReference type="AlphaFoldDB" id="A0A2W2D9F2"/>
<feature type="compositionally biased region" description="Low complexity" evidence="11">
    <location>
        <begin position="391"/>
        <end position="400"/>
    </location>
</feature>
<organism evidence="15 16">
    <name type="scientific">Micromonospora deserti</name>
    <dbReference type="NCBI Taxonomy" id="2070366"/>
    <lineage>
        <taxon>Bacteria</taxon>
        <taxon>Bacillati</taxon>
        <taxon>Actinomycetota</taxon>
        <taxon>Actinomycetes</taxon>
        <taxon>Micromonosporales</taxon>
        <taxon>Micromonosporaceae</taxon>
        <taxon>Micromonospora</taxon>
    </lineage>
</organism>
<evidence type="ECO:0000256" key="12">
    <source>
        <dbReference type="SAM" id="Phobius"/>
    </source>
</evidence>
<dbReference type="Proteomes" id="UP000248749">
    <property type="component" value="Unassembled WGS sequence"/>
</dbReference>
<dbReference type="GO" id="GO:0005886">
    <property type="term" value="C:plasma membrane"/>
    <property type="evidence" value="ECO:0007669"/>
    <property type="project" value="UniProtKB-SubCell"/>
</dbReference>
<evidence type="ECO:0000256" key="8">
    <source>
        <dbReference type="ARBA" id="ARBA00022989"/>
    </source>
</evidence>
<dbReference type="InterPro" id="IPR036890">
    <property type="entry name" value="HATPase_C_sf"/>
</dbReference>
<keyword evidence="16" id="KW-1185">Reference proteome</keyword>
<dbReference type="RefSeq" id="WP_111132907.1">
    <property type="nucleotide sequence ID" value="NZ_POUB01000016.1"/>
</dbReference>
<evidence type="ECO:0000256" key="9">
    <source>
        <dbReference type="ARBA" id="ARBA00023012"/>
    </source>
</evidence>
<dbReference type="SMART" id="SM00388">
    <property type="entry name" value="HisKA"/>
    <property type="match status" value="1"/>
</dbReference>
<evidence type="ECO:0000259" key="14">
    <source>
        <dbReference type="PROSITE" id="PS50885"/>
    </source>
</evidence>
<dbReference type="PANTHER" id="PTHR45436:SF5">
    <property type="entry name" value="SENSOR HISTIDINE KINASE TRCS"/>
    <property type="match status" value="1"/>
</dbReference>
<name>A0A2W2D9F2_9ACTN</name>
<dbReference type="Gene3D" id="3.30.565.10">
    <property type="entry name" value="Histidine kinase-like ATPase, C-terminal domain"/>
    <property type="match status" value="1"/>
</dbReference>
<dbReference type="InterPro" id="IPR003660">
    <property type="entry name" value="HAMP_dom"/>
</dbReference>
<evidence type="ECO:0000256" key="6">
    <source>
        <dbReference type="ARBA" id="ARBA00022692"/>
    </source>
</evidence>
<dbReference type="InterPro" id="IPR005467">
    <property type="entry name" value="His_kinase_dom"/>
</dbReference>
<evidence type="ECO:0000256" key="1">
    <source>
        <dbReference type="ARBA" id="ARBA00000085"/>
    </source>
</evidence>
<dbReference type="Gene3D" id="6.10.340.10">
    <property type="match status" value="1"/>
</dbReference>
<feature type="transmembrane region" description="Helical" evidence="12">
    <location>
        <begin position="79"/>
        <end position="102"/>
    </location>
</feature>
<dbReference type="EC" id="2.7.13.3" evidence="3"/>
<keyword evidence="5" id="KW-0808">Transferase</keyword>
<dbReference type="PROSITE" id="PS50885">
    <property type="entry name" value="HAMP"/>
    <property type="match status" value="1"/>
</dbReference>
<keyword evidence="9" id="KW-0902">Two-component regulatory system</keyword>
<dbReference type="InterPro" id="IPR050428">
    <property type="entry name" value="TCS_sensor_his_kinase"/>
</dbReference>
<evidence type="ECO:0000259" key="13">
    <source>
        <dbReference type="PROSITE" id="PS50109"/>
    </source>
</evidence>
<dbReference type="SMART" id="SM00304">
    <property type="entry name" value="HAMP"/>
    <property type="match status" value="1"/>
</dbReference>
<dbReference type="InterPro" id="IPR004358">
    <property type="entry name" value="Sig_transdc_His_kin-like_C"/>
</dbReference>
<dbReference type="Pfam" id="PF02518">
    <property type="entry name" value="HATPase_c"/>
    <property type="match status" value="1"/>
</dbReference>
<evidence type="ECO:0000256" key="7">
    <source>
        <dbReference type="ARBA" id="ARBA00022777"/>
    </source>
</evidence>
<evidence type="ECO:0000256" key="5">
    <source>
        <dbReference type="ARBA" id="ARBA00022679"/>
    </source>
</evidence>
<keyword evidence="6 12" id="KW-0812">Transmembrane</keyword>